<evidence type="ECO:0000256" key="1">
    <source>
        <dbReference type="SAM" id="MobiDB-lite"/>
    </source>
</evidence>
<proteinExistence type="predicted"/>
<comment type="caution">
    <text evidence="3">The sequence shown here is derived from an EMBL/GenBank/DDBJ whole genome shotgun (WGS) entry which is preliminary data.</text>
</comment>
<evidence type="ECO:0000313" key="3">
    <source>
        <dbReference type="EMBL" id="RDY02431.1"/>
    </source>
</evidence>
<feature type="compositionally biased region" description="Basic and acidic residues" evidence="1">
    <location>
        <begin position="93"/>
        <end position="111"/>
    </location>
</feature>
<dbReference type="OrthoDB" id="1739044at2759"/>
<organism evidence="3 4">
    <name type="scientific">Mucuna pruriens</name>
    <name type="common">Velvet bean</name>
    <name type="synonym">Dolichos pruriens</name>
    <dbReference type="NCBI Taxonomy" id="157652"/>
    <lineage>
        <taxon>Eukaryota</taxon>
        <taxon>Viridiplantae</taxon>
        <taxon>Streptophyta</taxon>
        <taxon>Embryophyta</taxon>
        <taxon>Tracheophyta</taxon>
        <taxon>Spermatophyta</taxon>
        <taxon>Magnoliopsida</taxon>
        <taxon>eudicotyledons</taxon>
        <taxon>Gunneridae</taxon>
        <taxon>Pentapetalae</taxon>
        <taxon>rosids</taxon>
        <taxon>fabids</taxon>
        <taxon>Fabales</taxon>
        <taxon>Fabaceae</taxon>
        <taxon>Papilionoideae</taxon>
        <taxon>50 kb inversion clade</taxon>
        <taxon>NPAAA clade</taxon>
        <taxon>indigoferoid/millettioid clade</taxon>
        <taxon>Phaseoleae</taxon>
        <taxon>Mucuna</taxon>
    </lineage>
</organism>
<evidence type="ECO:0000313" key="4">
    <source>
        <dbReference type="Proteomes" id="UP000257109"/>
    </source>
</evidence>
<feature type="non-terminal residue" evidence="3">
    <location>
        <position position="1"/>
    </location>
</feature>
<evidence type="ECO:0000259" key="2">
    <source>
        <dbReference type="Pfam" id="PF24924"/>
    </source>
</evidence>
<protein>
    <recommendedName>
        <fullName evidence="2">DUF7745 domain-containing protein</fullName>
    </recommendedName>
</protein>
<accession>A0A371HHZ0</accession>
<name>A0A371HHZ0_MUCPR</name>
<dbReference type="Pfam" id="PF24924">
    <property type="entry name" value="DUF7745"/>
    <property type="match status" value="1"/>
</dbReference>
<dbReference type="AlphaFoldDB" id="A0A371HHZ0"/>
<sequence>MLFSHIEDYVDLAAIDAFLAKRDRGENPIIAAILANTYYSLNYYYERNGKRLSYKAWLKSRLEQVSLTFGDPQLGADREPDPSHVKPYGYFKWKPESSPEHPRREDANKRA</sequence>
<reference evidence="3" key="1">
    <citation type="submission" date="2018-05" db="EMBL/GenBank/DDBJ databases">
        <title>Draft genome of Mucuna pruriens seed.</title>
        <authorList>
            <person name="Nnadi N.E."/>
            <person name="Vos R."/>
            <person name="Hasami M.H."/>
            <person name="Devisetty U.K."/>
            <person name="Aguiy J.C."/>
        </authorList>
    </citation>
    <scope>NUCLEOTIDE SEQUENCE [LARGE SCALE GENOMIC DNA]</scope>
    <source>
        <strain evidence="3">JCA_2017</strain>
    </source>
</reference>
<feature type="domain" description="DUF7745" evidence="2">
    <location>
        <begin position="2"/>
        <end position="53"/>
    </location>
</feature>
<dbReference type="EMBL" id="QJKJ01002538">
    <property type="protein sequence ID" value="RDY02431.1"/>
    <property type="molecule type" value="Genomic_DNA"/>
</dbReference>
<dbReference type="Proteomes" id="UP000257109">
    <property type="component" value="Unassembled WGS sequence"/>
</dbReference>
<keyword evidence="4" id="KW-1185">Reference proteome</keyword>
<gene>
    <name evidence="3" type="ORF">CR513_14111</name>
</gene>
<feature type="region of interest" description="Disordered" evidence="1">
    <location>
        <begin position="71"/>
        <end position="111"/>
    </location>
</feature>
<dbReference type="InterPro" id="IPR056647">
    <property type="entry name" value="DUF7745"/>
</dbReference>